<protein>
    <submittedName>
        <fullName evidence="1">Uncharacterized protein</fullName>
    </submittedName>
</protein>
<keyword evidence="2" id="KW-1185">Reference proteome</keyword>
<organism evidence="1 2">
    <name type="scientific">Odoribacter laneus YIT 12061</name>
    <dbReference type="NCBI Taxonomy" id="742817"/>
    <lineage>
        <taxon>Bacteria</taxon>
        <taxon>Pseudomonadati</taxon>
        <taxon>Bacteroidota</taxon>
        <taxon>Bacteroidia</taxon>
        <taxon>Bacteroidales</taxon>
        <taxon>Odoribacteraceae</taxon>
        <taxon>Odoribacter</taxon>
    </lineage>
</organism>
<accession>H1DFS1</accession>
<dbReference type="AlphaFoldDB" id="H1DFS1"/>
<sequence>MIDISINMKVKIYSILLGFLPLAALVLAGGCIVHETETSGTNGNGDMSVVIRAFEEVMGNATRANDMENTQVKNRKMLFTYPSTPFGEMKSALCKFDADGYGYVYAGSEEGDPLKWKDVYTEKPGGCDVYLDNLLDYPVQVPDPESDDVLKKYYDNFIQIEFGPGDDIHGEKVMVAEAGSKEAENGIDIVWGKIGKAESGKSLHFVLEHKMSQVTFRFYSENENIREALEGDGITVSLDKIRKSVFRWAMNHPRPDRLPAFCRSNGTIDQAQGVNPFEKAVLFSNKESLKKIENEAPVTYYSTHTLVMPPRTYEYSTAGNLPKLTIELNDGSKYSGTLPQTIQYWMTDNKTGESVLMTTKLFFKSGYHFIFDVKLVDNLGEREILFQDITVGAWVFKYNDEFTMSESGINTWDDFTALAKVFNEDYSEKNYRLMKYGQWNAGKEMWGFKLWNDITVSGDFELPQFDNGNFEIDFGLRKITVGDKVINSGNYKSYLVKK</sequence>
<dbReference type="PATRIC" id="fig|742817.3.peg.1175"/>
<gene>
    <name evidence="1" type="ORF">HMPREF9449_01107</name>
</gene>
<dbReference type="STRING" id="742817.HMPREF9449_01107"/>
<dbReference type="EMBL" id="ADMC01000017">
    <property type="protein sequence ID" value="EHP48744.1"/>
    <property type="molecule type" value="Genomic_DNA"/>
</dbReference>
<evidence type="ECO:0000313" key="2">
    <source>
        <dbReference type="Proteomes" id="UP000004892"/>
    </source>
</evidence>
<proteinExistence type="predicted"/>
<dbReference type="Proteomes" id="UP000004892">
    <property type="component" value="Unassembled WGS sequence"/>
</dbReference>
<reference evidence="1 2" key="1">
    <citation type="submission" date="2012-01" db="EMBL/GenBank/DDBJ databases">
        <title>The Genome Sequence of Odoribacter laneus YIT 12061.</title>
        <authorList>
            <consortium name="The Broad Institute Genome Sequencing Platform"/>
            <person name="Earl A."/>
            <person name="Ward D."/>
            <person name="Feldgarden M."/>
            <person name="Gevers D."/>
            <person name="Morotomi M."/>
            <person name="Young S.K."/>
            <person name="Zeng Q."/>
            <person name="Gargeya S."/>
            <person name="Fitzgerald M."/>
            <person name="Haas B."/>
            <person name="Abouelleil A."/>
            <person name="Alvarado L."/>
            <person name="Arachchi H.M."/>
            <person name="Berlin A."/>
            <person name="Chapman S.B."/>
            <person name="Gearin G."/>
            <person name="Goldberg J."/>
            <person name="Griggs A."/>
            <person name="Gujja S."/>
            <person name="Hansen M."/>
            <person name="Heiman D."/>
            <person name="Howarth C."/>
            <person name="Larimer J."/>
            <person name="Lui A."/>
            <person name="MacDonald P.J.P."/>
            <person name="McCowen C."/>
            <person name="Montmayeur A."/>
            <person name="Murphy C."/>
            <person name="Neiman D."/>
            <person name="Pearson M."/>
            <person name="Priest M."/>
            <person name="Roberts A."/>
            <person name="Saif S."/>
            <person name="Shea T."/>
            <person name="Sisk P."/>
            <person name="Stolte C."/>
            <person name="Sykes S."/>
            <person name="Wortman J."/>
            <person name="Nusbaum C."/>
            <person name="Birren B."/>
        </authorList>
    </citation>
    <scope>NUCLEOTIDE SEQUENCE [LARGE SCALE GENOMIC DNA]</scope>
    <source>
        <strain evidence="1 2">YIT 12061</strain>
    </source>
</reference>
<dbReference type="HOGENOM" id="CLU_555120_0_0_10"/>
<comment type="caution">
    <text evidence="1">The sequence shown here is derived from an EMBL/GenBank/DDBJ whole genome shotgun (WGS) entry which is preliminary data.</text>
</comment>
<name>H1DFS1_9BACT</name>
<evidence type="ECO:0000313" key="1">
    <source>
        <dbReference type="EMBL" id="EHP48744.1"/>
    </source>
</evidence>